<evidence type="ECO:0000313" key="2">
    <source>
        <dbReference type="Proteomes" id="UP001060215"/>
    </source>
</evidence>
<gene>
    <name evidence="1" type="ORF">LOK49_LG02G01160</name>
</gene>
<proteinExistence type="predicted"/>
<comment type="caution">
    <text evidence="1">The sequence shown here is derived from an EMBL/GenBank/DDBJ whole genome shotgun (WGS) entry which is preliminary data.</text>
</comment>
<protein>
    <submittedName>
        <fullName evidence="1">Subtilisin-like protease SBT1.6</fullName>
    </submittedName>
</protein>
<reference evidence="1 2" key="1">
    <citation type="journal article" date="2022" name="Plant J.">
        <title>Chromosome-level genome of Camellia lanceoleosa provides a valuable resource for understanding genome evolution and self-incompatibility.</title>
        <authorList>
            <person name="Gong W."/>
            <person name="Xiao S."/>
            <person name="Wang L."/>
            <person name="Liao Z."/>
            <person name="Chang Y."/>
            <person name="Mo W."/>
            <person name="Hu G."/>
            <person name="Li W."/>
            <person name="Zhao G."/>
            <person name="Zhu H."/>
            <person name="Hu X."/>
            <person name="Ji K."/>
            <person name="Xiang X."/>
            <person name="Song Q."/>
            <person name="Yuan D."/>
            <person name="Jin S."/>
            <person name="Zhang L."/>
        </authorList>
    </citation>
    <scope>NUCLEOTIDE SEQUENCE [LARGE SCALE GENOMIC DNA]</scope>
    <source>
        <strain evidence="1">SQ_2022a</strain>
    </source>
</reference>
<sequence length="258" mass="27677">MAVEEDTPDTQLHMTRMPSFLSLATSYGLSPNAGYGDGIIIGNFSTDDCNNKIIGARFFASGIEALIGRQVDGDGEYRSPRDATGHGSVVASIAVGAEISSVGVLAPKARIAVYKVCWWQICTLTDTLAAIDAAIFDGVDILSVSMKNNSPKPFYNDVYTISTLKTAQKDIFVTFGAGNMGLTPSTIVNSASWVTTVGSSTIDRTYLAKVRLRNGEQVPHNSLYCGKSVTDDAFPLQFYNTCTYDNIPSDSIKGKILI</sequence>
<organism evidence="1 2">
    <name type="scientific">Camellia lanceoleosa</name>
    <dbReference type="NCBI Taxonomy" id="1840588"/>
    <lineage>
        <taxon>Eukaryota</taxon>
        <taxon>Viridiplantae</taxon>
        <taxon>Streptophyta</taxon>
        <taxon>Embryophyta</taxon>
        <taxon>Tracheophyta</taxon>
        <taxon>Spermatophyta</taxon>
        <taxon>Magnoliopsida</taxon>
        <taxon>eudicotyledons</taxon>
        <taxon>Gunneridae</taxon>
        <taxon>Pentapetalae</taxon>
        <taxon>asterids</taxon>
        <taxon>Ericales</taxon>
        <taxon>Theaceae</taxon>
        <taxon>Camellia</taxon>
    </lineage>
</organism>
<dbReference type="Proteomes" id="UP001060215">
    <property type="component" value="Chromosome 3"/>
</dbReference>
<dbReference type="EMBL" id="CM045760">
    <property type="protein sequence ID" value="KAI8024703.1"/>
    <property type="molecule type" value="Genomic_DNA"/>
</dbReference>
<accession>A0ACC0IHY2</accession>
<name>A0ACC0IHY2_9ERIC</name>
<evidence type="ECO:0000313" key="1">
    <source>
        <dbReference type="EMBL" id="KAI8024703.1"/>
    </source>
</evidence>
<keyword evidence="2" id="KW-1185">Reference proteome</keyword>